<evidence type="ECO:0000256" key="8">
    <source>
        <dbReference type="ARBA" id="ARBA00022832"/>
    </source>
</evidence>
<dbReference type="PROSITE" id="PS00070">
    <property type="entry name" value="ALDEHYDE_DEHYDR_CYS"/>
    <property type="match status" value="1"/>
</dbReference>
<dbReference type="OMA" id="IYEMSGI"/>
<evidence type="ECO:0000256" key="9">
    <source>
        <dbReference type="ARBA" id="ARBA00022848"/>
    </source>
</evidence>
<dbReference type="GO" id="GO:0004028">
    <property type="term" value="F:3-chloroallyl aldehyde dehydrogenase activity"/>
    <property type="evidence" value="ECO:0007669"/>
    <property type="project" value="TreeGrafter"/>
</dbReference>
<comment type="subcellular location">
    <subcellularLocation>
        <location evidence="1">Endoplasmic reticulum membrane</location>
        <topology evidence="1">Single-pass membrane protein</topology>
        <orientation evidence="1">Cytoplasmic side</orientation>
    </subcellularLocation>
    <subcellularLocation>
        <location evidence="2">Microsome membrane</location>
    </subcellularLocation>
</comment>
<dbReference type="Gene3D" id="3.40.605.10">
    <property type="entry name" value="Aldehyde Dehydrogenase, Chain A, domain 1"/>
    <property type="match status" value="1"/>
</dbReference>
<dbReference type="OrthoDB" id="440325at2759"/>
<comment type="catalytic activity">
    <reaction evidence="19">
        <text>2,6,10,14-tetramethylpentadecanal + NAD(+) + H2O = 2,6,10,14-tetramethylpentadecanoate + NADH + 2 H(+)</text>
        <dbReference type="Rhea" id="RHEA:44016"/>
        <dbReference type="ChEBI" id="CHEBI:15377"/>
        <dbReference type="ChEBI" id="CHEBI:15378"/>
        <dbReference type="ChEBI" id="CHEBI:49189"/>
        <dbReference type="ChEBI" id="CHEBI:57540"/>
        <dbReference type="ChEBI" id="CHEBI:57945"/>
        <dbReference type="ChEBI" id="CHEBI:77268"/>
    </reaction>
</comment>
<comment type="catalytic activity">
    <reaction evidence="20">
        <text>heptanal + NAD(+) + H2O = heptanoate + NADH + 2 H(+)</text>
        <dbReference type="Rhea" id="RHEA:44108"/>
        <dbReference type="ChEBI" id="CHEBI:15377"/>
        <dbReference type="ChEBI" id="CHEBI:15378"/>
        <dbReference type="ChEBI" id="CHEBI:32362"/>
        <dbReference type="ChEBI" id="CHEBI:34787"/>
        <dbReference type="ChEBI" id="CHEBI:57540"/>
        <dbReference type="ChEBI" id="CHEBI:57945"/>
    </reaction>
</comment>
<comment type="catalytic activity">
    <reaction evidence="22">
        <text>tetradecanal + NAD(+) + H2O = tetradecanoate + NADH + 2 H(+)</text>
        <dbReference type="Rhea" id="RHEA:44172"/>
        <dbReference type="ChEBI" id="CHEBI:15377"/>
        <dbReference type="ChEBI" id="CHEBI:15378"/>
        <dbReference type="ChEBI" id="CHEBI:30807"/>
        <dbReference type="ChEBI" id="CHEBI:57540"/>
        <dbReference type="ChEBI" id="CHEBI:57945"/>
        <dbReference type="ChEBI" id="CHEBI:84067"/>
    </reaction>
</comment>
<evidence type="ECO:0000256" key="28">
    <source>
        <dbReference type="ARBA" id="ARBA00048895"/>
    </source>
</evidence>
<evidence type="ECO:0000256" key="31">
    <source>
        <dbReference type="ARBA" id="ARBA00049194"/>
    </source>
</evidence>
<comment type="similarity">
    <text evidence="3 33">Belongs to the aldehyde dehydrogenase family.</text>
</comment>
<evidence type="ECO:0000313" key="36">
    <source>
        <dbReference type="Proteomes" id="UP000288216"/>
    </source>
</evidence>
<dbReference type="InterPro" id="IPR016162">
    <property type="entry name" value="Ald_DH_N"/>
</dbReference>
<evidence type="ECO:0000256" key="12">
    <source>
        <dbReference type="ARBA" id="ARBA00023027"/>
    </source>
</evidence>
<keyword evidence="6" id="KW-0812">Transmembrane</keyword>
<dbReference type="EMBL" id="BFAA01014351">
    <property type="protein sequence ID" value="GCB78160.1"/>
    <property type="molecule type" value="Genomic_DNA"/>
</dbReference>
<comment type="catalytic activity">
    <reaction evidence="31">
        <text>an aldehyde + NAD(+) + H2O = a carboxylate + NADH + 2 H(+)</text>
        <dbReference type="Rhea" id="RHEA:16185"/>
        <dbReference type="ChEBI" id="CHEBI:15377"/>
        <dbReference type="ChEBI" id="CHEBI:15378"/>
        <dbReference type="ChEBI" id="CHEBI:17478"/>
        <dbReference type="ChEBI" id="CHEBI:29067"/>
        <dbReference type="ChEBI" id="CHEBI:57540"/>
        <dbReference type="ChEBI" id="CHEBI:57945"/>
        <dbReference type="EC" id="1.2.1.3"/>
    </reaction>
</comment>
<evidence type="ECO:0000256" key="1">
    <source>
        <dbReference type="ARBA" id="ARBA00004131"/>
    </source>
</evidence>
<dbReference type="PANTHER" id="PTHR43570:SF9">
    <property type="entry name" value="ALDEHYDE DEHYDROGENASE FAMILY 3 MEMBER A2"/>
    <property type="match status" value="1"/>
</dbReference>
<dbReference type="InterPro" id="IPR029510">
    <property type="entry name" value="Ald_DH_CS_GLU"/>
</dbReference>
<dbReference type="EC" id="1.2.1.94" evidence="16"/>
<evidence type="ECO:0000256" key="30">
    <source>
        <dbReference type="ARBA" id="ARBA00049148"/>
    </source>
</evidence>
<evidence type="ECO:0000256" key="15">
    <source>
        <dbReference type="ARBA" id="ARBA00024226"/>
    </source>
</evidence>
<evidence type="ECO:0000256" key="4">
    <source>
        <dbReference type="ARBA" id="ARBA00011738"/>
    </source>
</evidence>
<dbReference type="STRING" id="75743.A0A401PYJ5"/>
<evidence type="ECO:0000256" key="23">
    <source>
        <dbReference type="ARBA" id="ARBA00048322"/>
    </source>
</evidence>
<evidence type="ECO:0000256" key="16">
    <source>
        <dbReference type="ARBA" id="ARBA00039117"/>
    </source>
</evidence>
<evidence type="ECO:0000256" key="24">
    <source>
        <dbReference type="ARBA" id="ARBA00048607"/>
    </source>
</evidence>
<sequence length="349" mass="38253">MLESDFLHLNLQNPFAVEIYEMSGILSEISLAINKLPEWAAPEHVPKSMMTLMDTVYIHREPLGVVLIIGAWNYPLATVVQPLVGAIAAGNAAILKPSEVSVNTAQLLERILPQYLDKDLYPIINGGPTVATEVLKNPFDHILYTGGTNVGKIVMEAAAKNLTPVTLELGGKSPCYVDNNCDLDVACRRIAWGRYTNSGQTCIAPDYILCDKSIQDELVKKISSTVVEFYGADPQKSPDYGRIVNTRHFKRLMSLLEGANVAYGGQMNEEDLYIAPTIVTDVDPDSKIMQEEIFGPLLPIVTVASADEAIGFINKRDKPLALYIFSQDKKVRVAASVAALCFVGWSPRP</sequence>
<keyword evidence="7" id="KW-0256">Endoplasmic reticulum</keyword>
<evidence type="ECO:0000256" key="7">
    <source>
        <dbReference type="ARBA" id="ARBA00022824"/>
    </source>
</evidence>
<accession>A0A401PYJ5</accession>
<evidence type="ECO:0000256" key="13">
    <source>
        <dbReference type="ARBA" id="ARBA00023098"/>
    </source>
</evidence>
<proteinExistence type="inferred from homology"/>
<comment type="subunit">
    <text evidence="4">Homodimer.</text>
</comment>
<dbReference type="InterPro" id="IPR016161">
    <property type="entry name" value="Ald_DH/histidinol_DH"/>
</dbReference>
<dbReference type="Pfam" id="PF00171">
    <property type="entry name" value="Aldedh"/>
    <property type="match status" value="1"/>
</dbReference>
<evidence type="ECO:0000256" key="32">
    <source>
        <dbReference type="PROSITE-ProRule" id="PRU10007"/>
    </source>
</evidence>
<keyword evidence="8" id="KW-0276">Fatty acid metabolism</keyword>
<keyword evidence="36" id="KW-1185">Reference proteome</keyword>
<dbReference type="InterPro" id="IPR015590">
    <property type="entry name" value="Aldehyde_DH_dom"/>
</dbReference>
<keyword evidence="13" id="KW-0443">Lipid metabolism</keyword>
<evidence type="ECO:0000259" key="34">
    <source>
        <dbReference type="Pfam" id="PF00171"/>
    </source>
</evidence>
<comment type="catalytic activity">
    <reaction evidence="26">
        <text>octanal + NAD(+) + H2O = octanoate + NADH + 2 H(+)</text>
        <dbReference type="Rhea" id="RHEA:44100"/>
        <dbReference type="ChEBI" id="CHEBI:15377"/>
        <dbReference type="ChEBI" id="CHEBI:15378"/>
        <dbReference type="ChEBI" id="CHEBI:17935"/>
        <dbReference type="ChEBI" id="CHEBI:25646"/>
        <dbReference type="ChEBI" id="CHEBI:57540"/>
        <dbReference type="ChEBI" id="CHEBI:57945"/>
    </reaction>
</comment>
<dbReference type="GO" id="GO:0006631">
    <property type="term" value="P:fatty acid metabolic process"/>
    <property type="evidence" value="ECO:0007669"/>
    <property type="project" value="UniProtKB-KW"/>
</dbReference>
<feature type="domain" description="Aldehyde dehydrogenase" evidence="34">
    <location>
        <begin position="43"/>
        <end position="330"/>
    </location>
</feature>
<dbReference type="FunFam" id="3.40.309.10:FF:000003">
    <property type="entry name" value="Aldehyde dehydrogenase"/>
    <property type="match status" value="1"/>
</dbReference>
<evidence type="ECO:0000256" key="21">
    <source>
        <dbReference type="ARBA" id="ARBA00047920"/>
    </source>
</evidence>
<dbReference type="GO" id="GO:0006081">
    <property type="term" value="P:aldehyde metabolic process"/>
    <property type="evidence" value="ECO:0007669"/>
    <property type="project" value="InterPro"/>
</dbReference>
<comment type="catalytic activity">
    <reaction evidence="28">
        <text>a fatty aldehyde + NAD(+) + H2O = a fatty acid + NADH + 2 H(+)</text>
        <dbReference type="Rhea" id="RHEA:49832"/>
        <dbReference type="ChEBI" id="CHEBI:15377"/>
        <dbReference type="ChEBI" id="CHEBI:15378"/>
        <dbReference type="ChEBI" id="CHEBI:28868"/>
        <dbReference type="ChEBI" id="CHEBI:35746"/>
        <dbReference type="ChEBI" id="CHEBI:57540"/>
        <dbReference type="ChEBI" id="CHEBI:57945"/>
    </reaction>
</comment>
<feature type="active site" evidence="32">
    <location>
        <position position="168"/>
    </location>
</feature>
<evidence type="ECO:0000256" key="25">
    <source>
        <dbReference type="ARBA" id="ARBA00048648"/>
    </source>
</evidence>
<gene>
    <name evidence="35" type="ORF">scyTo_0019366</name>
</gene>
<evidence type="ECO:0000256" key="19">
    <source>
        <dbReference type="ARBA" id="ARBA00047498"/>
    </source>
</evidence>
<dbReference type="InterPro" id="IPR016163">
    <property type="entry name" value="Ald_DH_C"/>
</dbReference>
<reference evidence="35 36" key="1">
    <citation type="journal article" date="2018" name="Nat. Ecol. Evol.">
        <title>Shark genomes provide insights into elasmobranch evolution and the origin of vertebrates.</title>
        <authorList>
            <person name="Hara Y"/>
            <person name="Yamaguchi K"/>
            <person name="Onimaru K"/>
            <person name="Kadota M"/>
            <person name="Koyanagi M"/>
            <person name="Keeley SD"/>
            <person name="Tatsumi K"/>
            <person name="Tanaka K"/>
            <person name="Motone F"/>
            <person name="Kageyama Y"/>
            <person name="Nozu R"/>
            <person name="Adachi N"/>
            <person name="Nishimura O"/>
            <person name="Nakagawa R"/>
            <person name="Tanegashima C"/>
            <person name="Kiyatake I"/>
            <person name="Matsumoto R"/>
            <person name="Murakumo K"/>
            <person name="Nishida K"/>
            <person name="Terakita A"/>
            <person name="Kuratani S"/>
            <person name="Sato K"/>
            <person name="Hyodo S Kuraku.S."/>
        </authorList>
    </citation>
    <scope>NUCLEOTIDE SEQUENCE [LARGE SCALE GENOMIC DNA]</scope>
</reference>
<evidence type="ECO:0000256" key="14">
    <source>
        <dbReference type="ARBA" id="ARBA00023136"/>
    </source>
</evidence>
<keyword evidence="11 33" id="KW-0560">Oxidoreductase</keyword>
<evidence type="ECO:0000256" key="17">
    <source>
        <dbReference type="ARBA" id="ARBA00039622"/>
    </source>
</evidence>
<keyword evidence="12" id="KW-0520">NAD</keyword>
<evidence type="ECO:0000256" key="27">
    <source>
        <dbReference type="ARBA" id="ARBA00048826"/>
    </source>
</evidence>
<dbReference type="GO" id="GO:0120553">
    <property type="term" value="F:farnesal dehydrogenase (NAD+) activity"/>
    <property type="evidence" value="ECO:0007669"/>
    <property type="project" value="UniProtKB-EC"/>
</dbReference>
<evidence type="ECO:0000313" key="35">
    <source>
        <dbReference type="EMBL" id="GCB78160.1"/>
    </source>
</evidence>
<dbReference type="AlphaFoldDB" id="A0A401PYJ5"/>
<evidence type="ECO:0000256" key="3">
    <source>
        <dbReference type="ARBA" id="ARBA00009986"/>
    </source>
</evidence>
<dbReference type="Gene3D" id="3.40.309.10">
    <property type="entry name" value="Aldehyde Dehydrogenase, Chain A, domain 2"/>
    <property type="match status" value="1"/>
</dbReference>
<dbReference type="PANTHER" id="PTHR43570">
    <property type="entry name" value="ALDEHYDE DEHYDROGENASE"/>
    <property type="match status" value="1"/>
</dbReference>
<evidence type="ECO:0000256" key="11">
    <source>
        <dbReference type="ARBA" id="ARBA00023002"/>
    </source>
</evidence>
<evidence type="ECO:0000256" key="20">
    <source>
        <dbReference type="ARBA" id="ARBA00047531"/>
    </source>
</evidence>
<evidence type="ECO:0000256" key="29">
    <source>
        <dbReference type="ARBA" id="ARBA00048972"/>
    </source>
</evidence>
<protein>
    <recommendedName>
        <fullName evidence="17">Aldehyde dehydrogenase family 3 member A2</fullName>
        <ecNumber evidence="15">1.2.1.3</ecNumber>
        <ecNumber evidence="16">1.2.1.94</ecNumber>
    </recommendedName>
    <alternativeName>
        <fullName evidence="18">Fatty aldehyde dehydrogenase</fullName>
    </alternativeName>
</protein>
<comment type="catalytic activity">
    <reaction evidence="21">
        <text>(2E,6E)-farnesal + NAD(+) + H2O = (2E,6E)-farnesoate + NADH + 2 H(+)</text>
        <dbReference type="Rhea" id="RHEA:24216"/>
        <dbReference type="ChEBI" id="CHEBI:15377"/>
        <dbReference type="ChEBI" id="CHEBI:15378"/>
        <dbReference type="ChEBI" id="CHEBI:15894"/>
        <dbReference type="ChEBI" id="CHEBI:57540"/>
        <dbReference type="ChEBI" id="CHEBI:57945"/>
        <dbReference type="ChEBI" id="CHEBI:83276"/>
        <dbReference type="EC" id="1.2.1.94"/>
    </reaction>
</comment>
<keyword evidence="14" id="KW-0472">Membrane</keyword>
<evidence type="ECO:0000256" key="2">
    <source>
        <dbReference type="ARBA" id="ARBA00004524"/>
    </source>
</evidence>
<dbReference type="InterPro" id="IPR016160">
    <property type="entry name" value="Ald_DH_CS_CYS"/>
</dbReference>
<evidence type="ECO:0000256" key="18">
    <source>
        <dbReference type="ARBA" id="ARBA00042336"/>
    </source>
</evidence>
<keyword evidence="10" id="KW-1133">Transmembrane helix</keyword>
<comment type="catalytic activity">
    <reaction evidence="25">
        <text>octadecanal + NAD(+) + H2O = octadecanoate + NADH + 2 H(+)</text>
        <dbReference type="Rhea" id="RHEA:44020"/>
        <dbReference type="ChEBI" id="CHEBI:15377"/>
        <dbReference type="ChEBI" id="CHEBI:15378"/>
        <dbReference type="ChEBI" id="CHEBI:17034"/>
        <dbReference type="ChEBI" id="CHEBI:25629"/>
        <dbReference type="ChEBI" id="CHEBI:57540"/>
        <dbReference type="ChEBI" id="CHEBI:57945"/>
    </reaction>
</comment>
<comment type="catalytic activity">
    <reaction evidence="24">
        <text>22-oxodocosanoate + NAD(+) + H2O = docosanedioate + NADH + 2 H(+)</text>
        <dbReference type="Rhea" id="RHEA:39015"/>
        <dbReference type="ChEBI" id="CHEBI:15377"/>
        <dbReference type="ChEBI" id="CHEBI:15378"/>
        <dbReference type="ChEBI" id="CHEBI:57540"/>
        <dbReference type="ChEBI" id="CHEBI:57945"/>
        <dbReference type="ChEBI" id="CHEBI:76298"/>
        <dbReference type="ChEBI" id="CHEBI:76299"/>
    </reaction>
</comment>
<evidence type="ECO:0000256" key="26">
    <source>
        <dbReference type="ARBA" id="ARBA00048806"/>
    </source>
</evidence>
<comment type="catalytic activity">
    <reaction evidence="23">
        <text>dodecanoate + NADH + 2 H(+) = dodecanal + NAD(+) + H2O</text>
        <dbReference type="Rhea" id="RHEA:44168"/>
        <dbReference type="ChEBI" id="CHEBI:15377"/>
        <dbReference type="ChEBI" id="CHEBI:15378"/>
        <dbReference type="ChEBI" id="CHEBI:18262"/>
        <dbReference type="ChEBI" id="CHEBI:27836"/>
        <dbReference type="ChEBI" id="CHEBI:57540"/>
        <dbReference type="ChEBI" id="CHEBI:57945"/>
    </reaction>
</comment>
<evidence type="ECO:0000256" key="6">
    <source>
        <dbReference type="ARBA" id="ARBA00022692"/>
    </source>
</evidence>
<organism evidence="35 36">
    <name type="scientific">Scyliorhinus torazame</name>
    <name type="common">Cloudy catshark</name>
    <name type="synonym">Catulus torazame</name>
    <dbReference type="NCBI Taxonomy" id="75743"/>
    <lineage>
        <taxon>Eukaryota</taxon>
        <taxon>Metazoa</taxon>
        <taxon>Chordata</taxon>
        <taxon>Craniata</taxon>
        <taxon>Vertebrata</taxon>
        <taxon>Chondrichthyes</taxon>
        <taxon>Elasmobranchii</taxon>
        <taxon>Galeomorphii</taxon>
        <taxon>Galeoidea</taxon>
        <taxon>Carcharhiniformes</taxon>
        <taxon>Scyliorhinidae</taxon>
        <taxon>Scyliorhinus</taxon>
    </lineage>
</organism>
<keyword evidence="5" id="KW-0597">Phosphoprotein</keyword>
<dbReference type="Proteomes" id="UP000288216">
    <property type="component" value="Unassembled WGS sequence"/>
</dbReference>
<evidence type="ECO:0000256" key="33">
    <source>
        <dbReference type="RuleBase" id="RU003345"/>
    </source>
</evidence>
<comment type="catalytic activity">
    <reaction evidence="29">
        <text>decanal + NAD(+) + H2O = decanoate + NADH + 2 H(+)</text>
        <dbReference type="Rhea" id="RHEA:44104"/>
        <dbReference type="ChEBI" id="CHEBI:15377"/>
        <dbReference type="ChEBI" id="CHEBI:15378"/>
        <dbReference type="ChEBI" id="CHEBI:27689"/>
        <dbReference type="ChEBI" id="CHEBI:31457"/>
        <dbReference type="ChEBI" id="CHEBI:57540"/>
        <dbReference type="ChEBI" id="CHEBI:57945"/>
    </reaction>
</comment>
<name>A0A401PYJ5_SCYTO</name>
<comment type="catalytic activity">
    <reaction evidence="27">
        <text>(2E)-hexadecenal + NAD(+) + H2O = (E)-hexadec-2-enoate + NADH + 2 H(+)</text>
        <dbReference type="Rhea" id="RHEA:36135"/>
        <dbReference type="ChEBI" id="CHEBI:15377"/>
        <dbReference type="ChEBI" id="CHEBI:15378"/>
        <dbReference type="ChEBI" id="CHEBI:17585"/>
        <dbReference type="ChEBI" id="CHEBI:57540"/>
        <dbReference type="ChEBI" id="CHEBI:57945"/>
        <dbReference type="ChEBI" id="CHEBI:72745"/>
    </reaction>
</comment>
<evidence type="ECO:0000256" key="5">
    <source>
        <dbReference type="ARBA" id="ARBA00022553"/>
    </source>
</evidence>
<comment type="catalytic activity">
    <reaction evidence="30">
        <text>hexadecanoate + NADH + 2 H(+) = hexadecanal + NAD(+) + H2O</text>
        <dbReference type="Rhea" id="RHEA:33739"/>
        <dbReference type="ChEBI" id="CHEBI:7896"/>
        <dbReference type="ChEBI" id="CHEBI:15377"/>
        <dbReference type="ChEBI" id="CHEBI:15378"/>
        <dbReference type="ChEBI" id="CHEBI:17600"/>
        <dbReference type="ChEBI" id="CHEBI:57540"/>
        <dbReference type="ChEBI" id="CHEBI:57945"/>
    </reaction>
</comment>
<dbReference type="EC" id="1.2.1.3" evidence="15"/>
<evidence type="ECO:0000256" key="22">
    <source>
        <dbReference type="ARBA" id="ARBA00047959"/>
    </source>
</evidence>
<dbReference type="InterPro" id="IPR012394">
    <property type="entry name" value="Aldehyde_DH_NAD(P)"/>
</dbReference>
<keyword evidence="9" id="KW-0492">Microsome</keyword>
<dbReference type="PROSITE" id="PS00687">
    <property type="entry name" value="ALDEHYDE_DEHYDR_GLU"/>
    <property type="match status" value="1"/>
</dbReference>
<evidence type="ECO:0000256" key="10">
    <source>
        <dbReference type="ARBA" id="ARBA00022989"/>
    </source>
</evidence>
<comment type="caution">
    <text evidence="35">The sequence shown here is derived from an EMBL/GenBank/DDBJ whole genome shotgun (WGS) entry which is preliminary data.</text>
</comment>
<dbReference type="SUPFAM" id="SSF53720">
    <property type="entry name" value="ALDH-like"/>
    <property type="match status" value="1"/>
</dbReference>
<dbReference type="GO" id="GO:0005789">
    <property type="term" value="C:endoplasmic reticulum membrane"/>
    <property type="evidence" value="ECO:0007669"/>
    <property type="project" value="UniProtKB-SubCell"/>
</dbReference>
<dbReference type="FunFam" id="3.40.605.10:FF:000004">
    <property type="entry name" value="Aldehyde dehydrogenase"/>
    <property type="match status" value="1"/>
</dbReference>